<dbReference type="RefSeq" id="XP_044564521.1">
    <property type="nucleotide sequence ID" value="XM_044713586.1"/>
</dbReference>
<dbReference type="VEuPathDB" id="AmoebaDB:FDP41_000961"/>
<name>A0A6A5C1N7_NAEFO</name>
<reference evidence="1 2" key="1">
    <citation type="journal article" date="2019" name="Sci. Rep.">
        <title>Nanopore sequencing improves the draft genome of the human pathogenic amoeba Naegleria fowleri.</title>
        <authorList>
            <person name="Liechti N."/>
            <person name="Schurch N."/>
            <person name="Bruggmann R."/>
            <person name="Wittwer M."/>
        </authorList>
    </citation>
    <scope>NUCLEOTIDE SEQUENCE [LARGE SCALE GENOMIC DNA]</scope>
    <source>
        <strain evidence="1 2">ATCC 30894</strain>
    </source>
</reference>
<dbReference type="AlphaFoldDB" id="A0A6A5C1N7"/>
<organism evidence="1 2">
    <name type="scientific">Naegleria fowleri</name>
    <name type="common">Brain eating amoeba</name>
    <dbReference type="NCBI Taxonomy" id="5763"/>
    <lineage>
        <taxon>Eukaryota</taxon>
        <taxon>Discoba</taxon>
        <taxon>Heterolobosea</taxon>
        <taxon>Tetramitia</taxon>
        <taxon>Eutetramitia</taxon>
        <taxon>Vahlkampfiidae</taxon>
        <taxon>Naegleria</taxon>
    </lineage>
</organism>
<keyword evidence="2" id="KW-1185">Reference proteome</keyword>
<accession>A0A6A5C1N7</accession>
<evidence type="ECO:0000313" key="1">
    <source>
        <dbReference type="EMBL" id="KAF0979808.1"/>
    </source>
</evidence>
<dbReference type="Proteomes" id="UP000444721">
    <property type="component" value="Unassembled WGS sequence"/>
</dbReference>
<dbReference type="EMBL" id="VFQX01000022">
    <property type="protein sequence ID" value="KAF0979808.1"/>
    <property type="molecule type" value="Genomic_DNA"/>
</dbReference>
<protein>
    <submittedName>
        <fullName evidence="1">Uncharacterized protein</fullName>
    </submittedName>
</protein>
<evidence type="ECO:0000313" key="2">
    <source>
        <dbReference type="Proteomes" id="UP000444721"/>
    </source>
</evidence>
<sequence length="127" mass="14109">MGFWGELRKFEKHVIRPVAHTVREPFHQLEKHAIRPVAHAITGRGKKTETVTVRVVNSLTEYIATLQVDVPENSTFATSVEAPPCASPQDHHLVPCENVVTISTSECKTSANGKLCTKCGRFFPDDQ</sequence>
<dbReference type="VEuPathDB" id="AmoebaDB:NF0014100"/>
<gene>
    <name evidence="1" type="ORF">FDP41_000961</name>
</gene>
<comment type="caution">
    <text evidence="1">The sequence shown here is derived from an EMBL/GenBank/DDBJ whole genome shotgun (WGS) entry which is preliminary data.</text>
</comment>
<dbReference type="VEuPathDB" id="AmoebaDB:NfTy_050350"/>
<proteinExistence type="predicted"/>
<dbReference type="GeneID" id="68108179"/>